<evidence type="ECO:0000259" key="8">
    <source>
        <dbReference type="Pfam" id="PF04082"/>
    </source>
</evidence>
<keyword evidence="6" id="KW-0539">Nucleus</keyword>
<sequence>RLTPSIQNKEPISESHGQFRERNVQQDGHAVASYDLAGDSSQARQVDFERWDGLSSFPLGQQNPVAESSSSLLWPDSEDLFQSLTSNDGDPWDSTMSRQSAVPFFDLSQAQALPTPSENAAITDDGQRAVQATNGLLTNTIIQVTSPRALYTLTPQFLDNSLHAFFAKFNPILPVVHRPTFIYRQCSAPLLLNAIALGSLFLGTDEATATGERLWSLAHTAIATSWHDMIGQRREHDTFSGIELLLAALLSQVYAAFSKASTRQRIFVTHDS</sequence>
<feature type="region of interest" description="Disordered" evidence="7">
    <location>
        <begin position="1"/>
        <end position="27"/>
    </location>
</feature>
<dbReference type="PANTHER" id="PTHR40626">
    <property type="entry name" value="MIP31509P"/>
    <property type="match status" value="1"/>
</dbReference>
<dbReference type="GO" id="GO:0005634">
    <property type="term" value="C:nucleus"/>
    <property type="evidence" value="ECO:0007669"/>
    <property type="project" value="UniProtKB-SubCell"/>
</dbReference>
<evidence type="ECO:0000313" key="10">
    <source>
        <dbReference type="Proteomes" id="UP000281677"/>
    </source>
</evidence>
<evidence type="ECO:0000256" key="5">
    <source>
        <dbReference type="ARBA" id="ARBA00022833"/>
    </source>
</evidence>
<feature type="compositionally biased region" description="Polar residues" evidence="7">
    <location>
        <begin position="1"/>
        <end position="10"/>
    </location>
</feature>
<dbReference type="GO" id="GO:0008270">
    <property type="term" value="F:zinc ion binding"/>
    <property type="evidence" value="ECO:0007669"/>
    <property type="project" value="UniProtKB-KW"/>
</dbReference>
<dbReference type="VEuPathDB" id="FungiDB:BTJ68_12513"/>
<dbReference type="AlphaFoldDB" id="A0A3M7J6D8"/>
<dbReference type="Proteomes" id="UP000281677">
    <property type="component" value="Unassembled WGS sequence"/>
</dbReference>
<evidence type="ECO:0000313" key="9">
    <source>
        <dbReference type="EMBL" id="RMZ33280.1"/>
    </source>
</evidence>
<dbReference type="Pfam" id="PF04082">
    <property type="entry name" value="Fungal_trans"/>
    <property type="match status" value="1"/>
</dbReference>
<dbReference type="GO" id="GO:0000981">
    <property type="term" value="F:DNA-binding transcription factor activity, RNA polymerase II-specific"/>
    <property type="evidence" value="ECO:0007669"/>
    <property type="project" value="InterPro"/>
</dbReference>
<dbReference type="GO" id="GO:0000785">
    <property type="term" value="C:chromatin"/>
    <property type="evidence" value="ECO:0007669"/>
    <property type="project" value="TreeGrafter"/>
</dbReference>
<dbReference type="OrthoDB" id="3945418at2759"/>
<dbReference type="GO" id="GO:0006351">
    <property type="term" value="P:DNA-templated transcription"/>
    <property type="evidence" value="ECO:0007669"/>
    <property type="project" value="InterPro"/>
</dbReference>
<keyword evidence="4" id="KW-0863">Zinc-finger</keyword>
<dbReference type="CDD" id="cd12148">
    <property type="entry name" value="fungal_TF_MHR"/>
    <property type="match status" value="1"/>
</dbReference>
<dbReference type="InterPro" id="IPR051059">
    <property type="entry name" value="VerF-like"/>
</dbReference>
<comment type="caution">
    <text evidence="9">The sequence shown here is derived from an EMBL/GenBank/DDBJ whole genome shotgun (WGS) entry which is preliminary data.</text>
</comment>
<organism evidence="9 10">
    <name type="scientific">Hortaea werneckii</name>
    <name type="common">Black yeast</name>
    <name type="synonym">Cladosporium werneckii</name>
    <dbReference type="NCBI Taxonomy" id="91943"/>
    <lineage>
        <taxon>Eukaryota</taxon>
        <taxon>Fungi</taxon>
        <taxon>Dikarya</taxon>
        <taxon>Ascomycota</taxon>
        <taxon>Pezizomycotina</taxon>
        <taxon>Dothideomycetes</taxon>
        <taxon>Dothideomycetidae</taxon>
        <taxon>Mycosphaerellales</taxon>
        <taxon>Teratosphaeriaceae</taxon>
        <taxon>Hortaea</taxon>
    </lineage>
</organism>
<reference evidence="9 10" key="1">
    <citation type="journal article" date="2018" name="BMC Genomics">
        <title>Genomic evidence for intraspecific hybridization in a clonal and extremely halotolerant yeast.</title>
        <authorList>
            <person name="Gostincar C."/>
            <person name="Stajich J.E."/>
            <person name="Zupancic J."/>
            <person name="Zalar P."/>
            <person name="Gunde-Cimerman N."/>
        </authorList>
    </citation>
    <scope>NUCLEOTIDE SEQUENCE [LARGE SCALE GENOMIC DNA]</scope>
    <source>
        <strain evidence="9 10">EXF-120</strain>
    </source>
</reference>
<gene>
    <name evidence="9" type="ORF">D0859_02584</name>
</gene>
<dbReference type="PANTHER" id="PTHR40626:SF14">
    <property type="entry name" value="C2H2 TYPE ZINC FINGER DOMAIN PROTEIN (AFU_ORTHOLOGUE AFUA_1G02360)"/>
    <property type="match status" value="1"/>
</dbReference>
<dbReference type="EMBL" id="QWIT01000048">
    <property type="protein sequence ID" value="RMZ33280.1"/>
    <property type="molecule type" value="Genomic_DNA"/>
</dbReference>
<dbReference type="GO" id="GO:0000978">
    <property type="term" value="F:RNA polymerase II cis-regulatory region sequence-specific DNA binding"/>
    <property type="evidence" value="ECO:0007669"/>
    <property type="project" value="InterPro"/>
</dbReference>
<proteinExistence type="predicted"/>
<keyword evidence="5" id="KW-0862">Zinc</keyword>
<name>A0A3M7J6D8_HORWE</name>
<dbReference type="InterPro" id="IPR007219">
    <property type="entry name" value="XnlR_reg_dom"/>
</dbReference>
<feature type="non-terminal residue" evidence="9">
    <location>
        <position position="1"/>
    </location>
</feature>
<accession>A0A3M7J6D8</accession>
<protein>
    <recommendedName>
        <fullName evidence="8">Xylanolytic transcriptional activator regulatory domain-containing protein</fullName>
    </recommendedName>
</protein>
<evidence type="ECO:0000256" key="7">
    <source>
        <dbReference type="SAM" id="MobiDB-lite"/>
    </source>
</evidence>
<feature type="domain" description="Xylanolytic transcriptional activator regulatory" evidence="8">
    <location>
        <begin position="162"/>
        <end position="209"/>
    </location>
</feature>
<evidence type="ECO:0000256" key="3">
    <source>
        <dbReference type="ARBA" id="ARBA00022737"/>
    </source>
</evidence>
<evidence type="ECO:0000256" key="6">
    <source>
        <dbReference type="ARBA" id="ARBA00023242"/>
    </source>
</evidence>
<evidence type="ECO:0000256" key="1">
    <source>
        <dbReference type="ARBA" id="ARBA00004123"/>
    </source>
</evidence>
<keyword evidence="2" id="KW-0479">Metal-binding</keyword>
<comment type="subcellular location">
    <subcellularLocation>
        <location evidence="1">Nucleus</location>
    </subcellularLocation>
</comment>
<evidence type="ECO:0000256" key="2">
    <source>
        <dbReference type="ARBA" id="ARBA00022723"/>
    </source>
</evidence>
<feature type="compositionally biased region" description="Basic and acidic residues" evidence="7">
    <location>
        <begin position="11"/>
        <end position="24"/>
    </location>
</feature>
<evidence type="ECO:0000256" key="4">
    <source>
        <dbReference type="ARBA" id="ARBA00022771"/>
    </source>
</evidence>
<keyword evidence="3" id="KW-0677">Repeat</keyword>